<feature type="compositionally biased region" description="Low complexity" evidence="2">
    <location>
        <begin position="29"/>
        <end position="42"/>
    </location>
</feature>
<protein>
    <recommendedName>
        <fullName evidence="5">Serine protease</fullName>
    </recommendedName>
</protein>
<dbReference type="Pfam" id="PF13365">
    <property type="entry name" value="Trypsin_2"/>
    <property type="match status" value="1"/>
</dbReference>
<evidence type="ECO:0000313" key="4">
    <source>
        <dbReference type="Proteomes" id="UP001501822"/>
    </source>
</evidence>
<dbReference type="Gene3D" id="2.40.10.10">
    <property type="entry name" value="Trypsin-like serine proteases"/>
    <property type="match status" value="2"/>
</dbReference>
<sequence length="273" mass="29772">MSDPATLAFWTPKRMAAATPLDGRPTQPSSAKMGAASSGKSGTVSAASRPTAKTWTGSPVVGALFLSNGSGSHYCTASVVGTAKKSLILTAGHCLYGTNGWAKNIVFVPRYSKSKGARPYGAWTVKYMYVDSRWKKHRDPDLDFGFAVVGTRNGRRIADVVGANRLVIDQGYTNKVRVIGYPMKKYKSVDKPIYCNVTTHKAFKYQITFDCNGFYGGTSGSPWIKNYNTTTRRGDVLGVIGGYQEGGKYDWRSYSSVFDKDINKLFTSAKKRG</sequence>
<dbReference type="InterPro" id="IPR018114">
    <property type="entry name" value="TRYPSIN_HIS"/>
</dbReference>
<dbReference type="EMBL" id="BAAABM010000016">
    <property type="protein sequence ID" value="GAA0333600.1"/>
    <property type="molecule type" value="Genomic_DNA"/>
</dbReference>
<evidence type="ECO:0000256" key="1">
    <source>
        <dbReference type="ARBA" id="ARBA00022729"/>
    </source>
</evidence>
<dbReference type="PROSITE" id="PS00134">
    <property type="entry name" value="TRYPSIN_HIS"/>
    <property type="match status" value="1"/>
</dbReference>
<evidence type="ECO:0008006" key="5">
    <source>
        <dbReference type="Google" id="ProtNLM"/>
    </source>
</evidence>
<dbReference type="InterPro" id="IPR009003">
    <property type="entry name" value="Peptidase_S1_PA"/>
</dbReference>
<keyword evidence="4" id="KW-1185">Reference proteome</keyword>
<accession>A0ABN0WDC2</accession>
<evidence type="ECO:0000313" key="3">
    <source>
        <dbReference type="EMBL" id="GAA0333600.1"/>
    </source>
</evidence>
<comment type="caution">
    <text evidence="3">The sequence shown here is derived from an EMBL/GenBank/DDBJ whole genome shotgun (WGS) entry which is preliminary data.</text>
</comment>
<gene>
    <name evidence="3" type="ORF">GCM10010151_24190</name>
</gene>
<proteinExistence type="predicted"/>
<dbReference type="InterPro" id="IPR043504">
    <property type="entry name" value="Peptidase_S1_PA_chymotrypsin"/>
</dbReference>
<dbReference type="SUPFAM" id="SSF50494">
    <property type="entry name" value="Trypsin-like serine proteases"/>
    <property type="match status" value="1"/>
</dbReference>
<evidence type="ECO:0000256" key="2">
    <source>
        <dbReference type="SAM" id="MobiDB-lite"/>
    </source>
</evidence>
<dbReference type="Proteomes" id="UP001501822">
    <property type="component" value="Unassembled WGS sequence"/>
</dbReference>
<feature type="region of interest" description="Disordered" evidence="2">
    <location>
        <begin position="16"/>
        <end position="51"/>
    </location>
</feature>
<organism evidence="3 4">
    <name type="scientific">Actinoallomurus spadix</name>
    <dbReference type="NCBI Taxonomy" id="79912"/>
    <lineage>
        <taxon>Bacteria</taxon>
        <taxon>Bacillati</taxon>
        <taxon>Actinomycetota</taxon>
        <taxon>Actinomycetes</taxon>
        <taxon>Streptosporangiales</taxon>
        <taxon>Thermomonosporaceae</taxon>
        <taxon>Actinoallomurus</taxon>
    </lineage>
</organism>
<keyword evidence="1" id="KW-0732">Signal</keyword>
<dbReference type="InterPro" id="IPR050966">
    <property type="entry name" value="Glutamyl_endopeptidase"/>
</dbReference>
<reference evidence="3 4" key="1">
    <citation type="journal article" date="2019" name="Int. J. Syst. Evol. Microbiol.">
        <title>The Global Catalogue of Microorganisms (GCM) 10K type strain sequencing project: providing services to taxonomists for standard genome sequencing and annotation.</title>
        <authorList>
            <consortium name="The Broad Institute Genomics Platform"/>
            <consortium name="The Broad Institute Genome Sequencing Center for Infectious Disease"/>
            <person name="Wu L."/>
            <person name="Ma J."/>
        </authorList>
    </citation>
    <scope>NUCLEOTIDE SEQUENCE [LARGE SCALE GENOMIC DNA]</scope>
    <source>
        <strain evidence="3 4">JCM 3146</strain>
    </source>
</reference>
<dbReference type="PANTHER" id="PTHR15462">
    <property type="entry name" value="SERINE PROTEASE"/>
    <property type="match status" value="1"/>
</dbReference>
<name>A0ABN0WDC2_9ACTN</name>